<gene>
    <name evidence="12" type="ORF">HY730_07570</name>
</gene>
<evidence type="ECO:0000256" key="9">
    <source>
        <dbReference type="ARBA" id="ARBA00023014"/>
    </source>
</evidence>
<evidence type="ECO:0000259" key="11">
    <source>
        <dbReference type="Pfam" id="PF07992"/>
    </source>
</evidence>
<keyword evidence="4" id="KW-0285">Flavoprotein</keyword>
<dbReference type="InterPro" id="IPR051793">
    <property type="entry name" value="NADH:flavin_oxidoreductase"/>
</dbReference>
<evidence type="ECO:0000256" key="7">
    <source>
        <dbReference type="ARBA" id="ARBA00023002"/>
    </source>
</evidence>
<organism evidence="12 13">
    <name type="scientific">Tectimicrobiota bacterium</name>
    <dbReference type="NCBI Taxonomy" id="2528274"/>
    <lineage>
        <taxon>Bacteria</taxon>
        <taxon>Pseudomonadati</taxon>
        <taxon>Nitrospinota/Tectimicrobiota group</taxon>
        <taxon>Candidatus Tectimicrobiota</taxon>
    </lineage>
</organism>
<dbReference type="InterPro" id="IPR013785">
    <property type="entry name" value="Aldolase_TIM"/>
</dbReference>
<dbReference type="InterPro" id="IPR001155">
    <property type="entry name" value="OxRdtase_FMN_N"/>
</dbReference>
<comment type="caution">
    <text evidence="12">The sequence shown here is derived from an EMBL/GenBank/DDBJ whole genome shotgun (WGS) entry which is preliminary data.</text>
</comment>
<dbReference type="InterPro" id="IPR023753">
    <property type="entry name" value="FAD/NAD-binding_dom"/>
</dbReference>
<dbReference type="CDD" id="cd02803">
    <property type="entry name" value="OYE_like_FMN_family"/>
    <property type="match status" value="1"/>
</dbReference>
<dbReference type="Pfam" id="PF07992">
    <property type="entry name" value="Pyr_redox_2"/>
    <property type="match status" value="1"/>
</dbReference>
<dbReference type="PANTHER" id="PTHR42917:SF2">
    <property type="entry name" value="2,4-DIENOYL-COA REDUCTASE [(2E)-ENOYL-COA-PRODUCING]"/>
    <property type="match status" value="1"/>
</dbReference>
<keyword evidence="9" id="KW-0411">Iron-sulfur</keyword>
<evidence type="ECO:0000256" key="2">
    <source>
        <dbReference type="ARBA" id="ARBA00001966"/>
    </source>
</evidence>
<dbReference type="Pfam" id="PF00724">
    <property type="entry name" value="Oxidored_FMN"/>
    <property type="match status" value="1"/>
</dbReference>
<evidence type="ECO:0000313" key="13">
    <source>
        <dbReference type="Proteomes" id="UP000772181"/>
    </source>
</evidence>
<evidence type="ECO:0000259" key="10">
    <source>
        <dbReference type="Pfam" id="PF00724"/>
    </source>
</evidence>
<dbReference type="InterPro" id="IPR036188">
    <property type="entry name" value="FAD/NAD-bd_sf"/>
</dbReference>
<feature type="domain" description="NADH:flavin oxidoreductase/NADH oxidase N-terminal" evidence="10">
    <location>
        <begin position="7"/>
        <end position="335"/>
    </location>
</feature>
<dbReference type="SUPFAM" id="SSF51905">
    <property type="entry name" value="FAD/NAD(P)-binding domain"/>
    <property type="match status" value="1"/>
</dbReference>
<dbReference type="EMBL" id="JACQWF010000335">
    <property type="protein sequence ID" value="MBI4596215.1"/>
    <property type="molecule type" value="Genomic_DNA"/>
</dbReference>
<comment type="similarity">
    <text evidence="3">In the N-terminal section; belongs to the NADH:flavin oxidoreductase/NADH oxidase family.</text>
</comment>
<dbReference type="Gene3D" id="3.40.50.720">
    <property type="entry name" value="NAD(P)-binding Rossmann-like Domain"/>
    <property type="match status" value="1"/>
</dbReference>
<comment type="cofactor">
    <cofactor evidence="2">
        <name>[4Fe-4S] cluster</name>
        <dbReference type="ChEBI" id="CHEBI:49883"/>
    </cofactor>
</comment>
<dbReference type="PANTHER" id="PTHR42917">
    <property type="entry name" value="2,4-DIENOYL-COA REDUCTASE"/>
    <property type="match status" value="1"/>
</dbReference>
<dbReference type="Gene3D" id="3.20.20.70">
    <property type="entry name" value="Aldolase class I"/>
    <property type="match status" value="1"/>
</dbReference>
<accession>A0A933GN79</accession>
<evidence type="ECO:0000256" key="4">
    <source>
        <dbReference type="ARBA" id="ARBA00022630"/>
    </source>
</evidence>
<comment type="cofactor">
    <cofactor evidence="1">
        <name>FMN</name>
        <dbReference type="ChEBI" id="CHEBI:58210"/>
    </cofactor>
</comment>
<dbReference type="Proteomes" id="UP000772181">
    <property type="component" value="Unassembled WGS sequence"/>
</dbReference>
<evidence type="ECO:0000313" key="12">
    <source>
        <dbReference type="EMBL" id="MBI4596215.1"/>
    </source>
</evidence>
<dbReference type="GO" id="GO:0051536">
    <property type="term" value="F:iron-sulfur cluster binding"/>
    <property type="evidence" value="ECO:0007669"/>
    <property type="project" value="UniProtKB-KW"/>
</dbReference>
<dbReference type="GO" id="GO:0016491">
    <property type="term" value="F:oxidoreductase activity"/>
    <property type="evidence" value="ECO:0007669"/>
    <property type="project" value="UniProtKB-KW"/>
</dbReference>
<feature type="domain" description="FAD/NAD(P)-binding" evidence="11">
    <location>
        <begin position="381"/>
        <end position="648"/>
    </location>
</feature>
<protein>
    <submittedName>
        <fullName evidence="12">FAD-dependent oxidoreductase</fullName>
    </submittedName>
</protein>
<sequence>MVKLTRLFESISIGSMELPNRIVMAPMGLNYTNDGSVTDQLKSFYMERAKGGAGLIVVGGSYIDPLGKHMPGMTGVENDSRIVKLKELSQAVQQHGVKIALQILHAGAHAPSSMIGTQPVSASAVKSNLTGEISRELTVDEIKEIIPKYAQAVNRLKQAGFDAVEFNFCTGYLARQFFSPLTNKRTDAYGGKVENRMRFMLEIMETTKNLVSSAYPLICRISANEFMPGGFNLEDAKVLARGLEEAGAQALHITVGGHETSIPLTPGIVPQGAFTYYASEIKKIVNIPVIAATRINNPILAEELLRDNKTDMVSMGRALIADPYLPKKAKEGRLLEIRSCVACHQGCYDKLFVNAPVTCMVNPLTGRESVLEVRPTEKTKKILVIGGGPAGMEAAVVAAERGHNVVLYEESDDLGGQLRSASIPVGKGEFGGIITHLRYQLNKLGVRQELGKKVTPEVVNREQPDVVIAATGSKPASLNIPGVDKPFVMTAQQALQGDKTIGNSVVIIGGGSVGCETAIYLASKGALESKTSQFLADYGAIDPQNALSLTKKGRTVTVLEETDKFGKGIGITTRWIIRKNLKDFGVIILTGVKVKEITDNGVVYTKDSQELTIKADAVVVAIGAKADNTIFAQIKEQGLSVRELYVIGDAKEPRKAIDAIQEAFELAVKI</sequence>
<keyword evidence="6" id="KW-0479">Metal-binding</keyword>
<proteinExistence type="inferred from homology"/>
<name>A0A933GN79_UNCTE</name>
<reference evidence="12" key="1">
    <citation type="submission" date="2020-07" db="EMBL/GenBank/DDBJ databases">
        <title>Huge and variable diversity of episymbiotic CPR bacteria and DPANN archaea in groundwater ecosystems.</title>
        <authorList>
            <person name="He C.Y."/>
            <person name="Keren R."/>
            <person name="Whittaker M."/>
            <person name="Farag I.F."/>
            <person name="Doudna J."/>
            <person name="Cate J.H.D."/>
            <person name="Banfield J.F."/>
        </authorList>
    </citation>
    <scope>NUCLEOTIDE SEQUENCE</scope>
    <source>
        <strain evidence="12">NC_groundwater_1482_Ag_S-0.65um_47_24</strain>
    </source>
</reference>
<dbReference type="GO" id="GO:0046872">
    <property type="term" value="F:metal ion binding"/>
    <property type="evidence" value="ECO:0007669"/>
    <property type="project" value="UniProtKB-KW"/>
</dbReference>
<evidence type="ECO:0000256" key="1">
    <source>
        <dbReference type="ARBA" id="ARBA00001917"/>
    </source>
</evidence>
<keyword evidence="5" id="KW-0288">FMN</keyword>
<keyword evidence="7" id="KW-0560">Oxidoreductase</keyword>
<dbReference type="PRINTS" id="PR00469">
    <property type="entry name" value="PNDRDTASEII"/>
</dbReference>
<evidence type="ECO:0000256" key="3">
    <source>
        <dbReference type="ARBA" id="ARBA00011048"/>
    </source>
</evidence>
<dbReference type="GO" id="GO:0010181">
    <property type="term" value="F:FMN binding"/>
    <property type="evidence" value="ECO:0007669"/>
    <property type="project" value="InterPro"/>
</dbReference>
<dbReference type="SUPFAM" id="SSF51395">
    <property type="entry name" value="FMN-linked oxidoreductases"/>
    <property type="match status" value="1"/>
</dbReference>
<dbReference type="AlphaFoldDB" id="A0A933GN79"/>
<evidence type="ECO:0000256" key="5">
    <source>
        <dbReference type="ARBA" id="ARBA00022643"/>
    </source>
</evidence>
<evidence type="ECO:0000256" key="6">
    <source>
        <dbReference type="ARBA" id="ARBA00022723"/>
    </source>
</evidence>
<dbReference type="Gene3D" id="3.50.50.60">
    <property type="entry name" value="FAD/NAD(P)-binding domain"/>
    <property type="match status" value="1"/>
</dbReference>
<evidence type="ECO:0000256" key="8">
    <source>
        <dbReference type="ARBA" id="ARBA00023004"/>
    </source>
</evidence>
<keyword evidence="8" id="KW-0408">Iron</keyword>
<dbReference type="PRINTS" id="PR00368">
    <property type="entry name" value="FADPNR"/>
</dbReference>